<name>A0A931D645_9MICC</name>
<accession>A0A931D645</accession>
<protein>
    <recommendedName>
        <fullName evidence="9">Transcriptional regulatory protein</fullName>
    </recommendedName>
</protein>
<dbReference type="PANTHER" id="PTHR45526:SF1">
    <property type="entry name" value="TRANSCRIPTIONAL REGULATORY PROTEIN DCUR-RELATED"/>
    <property type="match status" value="1"/>
</dbReference>
<evidence type="ECO:0000256" key="10">
    <source>
        <dbReference type="PROSITE-ProRule" id="PRU00169"/>
    </source>
</evidence>
<dbReference type="AlphaFoldDB" id="A0A931D645"/>
<evidence type="ECO:0000256" key="9">
    <source>
        <dbReference type="PIRNR" id="PIRNR006171"/>
    </source>
</evidence>
<dbReference type="Pfam" id="PF00072">
    <property type="entry name" value="Response_reg"/>
    <property type="match status" value="1"/>
</dbReference>
<evidence type="ECO:0000256" key="7">
    <source>
        <dbReference type="ARBA" id="ARBA00023159"/>
    </source>
</evidence>
<evidence type="ECO:0000256" key="1">
    <source>
        <dbReference type="ARBA" id="ARBA00004496"/>
    </source>
</evidence>
<evidence type="ECO:0000256" key="6">
    <source>
        <dbReference type="ARBA" id="ARBA00023125"/>
    </source>
</evidence>
<dbReference type="GO" id="GO:0005737">
    <property type="term" value="C:cytoplasm"/>
    <property type="evidence" value="ECO:0007669"/>
    <property type="project" value="UniProtKB-SubCell"/>
</dbReference>
<dbReference type="InterPro" id="IPR036390">
    <property type="entry name" value="WH_DNA-bd_sf"/>
</dbReference>
<reference evidence="12" key="1">
    <citation type="submission" date="2020-11" db="EMBL/GenBank/DDBJ databases">
        <title>Sequencing the genomes of 1000 actinobacteria strains.</title>
        <authorList>
            <person name="Klenk H.-P."/>
        </authorList>
    </citation>
    <scope>NUCLEOTIDE SEQUENCE</scope>
    <source>
        <strain evidence="12">DSM 26152</strain>
    </source>
</reference>
<evidence type="ECO:0000313" key="13">
    <source>
        <dbReference type="Proteomes" id="UP000625033"/>
    </source>
</evidence>
<proteinExistence type="predicted"/>
<dbReference type="SUPFAM" id="SSF46785">
    <property type="entry name" value="Winged helix' DNA-binding domain"/>
    <property type="match status" value="1"/>
</dbReference>
<feature type="domain" description="Response regulatory" evidence="11">
    <location>
        <begin position="6"/>
        <end position="122"/>
    </location>
</feature>
<keyword evidence="2 9" id="KW-0963">Cytoplasm</keyword>
<dbReference type="Proteomes" id="UP000625033">
    <property type="component" value="Unassembled WGS sequence"/>
</dbReference>
<sequence>MSAEIRTLIVDDDVDVVRMHELLVRSLDGFEVAGTAPRIAEAARALEAGGVDLVLLDVHLPDGSGVDLLTQLRARFPHVGVIMITAAAEADTVRAAIGRGVDGYLVKPFTVDDFRRRLVAFRAERAQRPDRLSQDAIDALISGTGPAPRTGPLPAAAALPKGFAQPTYDLVAAAVREAREDVSATHIASTCGISRVSARRYLDLLERRGVVELRPKYGSAGRPEHRYRWI</sequence>
<dbReference type="Gene3D" id="1.10.10.10">
    <property type="entry name" value="Winged helix-like DNA-binding domain superfamily/Winged helix DNA-binding domain"/>
    <property type="match status" value="1"/>
</dbReference>
<evidence type="ECO:0000256" key="8">
    <source>
        <dbReference type="ARBA" id="ARBA00023163"/>
    </source>
</evidence>
<evidence type="ECO:0000256" key="5">
    <source>
        <dbReference type="ARBA" id="ARBA00023015"/>
    </source>
</evidence>
<keyword evidence="5 9" id="KW-0805">Transcription regulation</keyword>
<evidence type="ECO:0000256" key="3">
    <source>
        <dbReference type="ARBA" id="ARBA00022553"/>
    </source>
</evidence>
<comment type="subcellular location">
    <subcellularLocation>
        <location evidence="1 9">Cytoplasm</location>
    </subcellularLocation>
</comment>
<keyword evidence="6 9" id="KW-0238">DNA-binding</keyword>
<dbReference type="InterPro" id="IPR024187">
    <property type="entry name" value="Sig_transdc_resp-reg_cit/mal"/>
</dbReference>
<dbReference type="GO" id="GO:0003677">
    <property type="term" value="F:DNA binding"/>
    <property type="evidence" value="ECO:0007669"/>
    <property type="project" value="UniProtKB-KW"/>
</dbReference>
<dbReference type="Pfam" id="PF09339">
    <property type="entry name" value="HTH_IclR"/>
    <property type="match status" value="1"/>
</dbReference>
<comment type="caution">
    <text evidence="12">The sequence shown here is derived from an EMBL/GenBank/DDBJ whole genome shotgun (WGS) entry which is preliminary data.</text>
</comment>
<dbReference type="PANTHER" id="PTHR45526">
    <property type="entry name" value="TRANSCRIPTIONAL REGULATORY PROTEIN DPIA"/>
    <property type="match status" value="1"/>
</dbReference>
<dbReference type="GO" id="GO:0000156">
    <property type="term" value="F:phosphorelay response regulator activity"/>
    <property type="evidence" value="ECO:0007669"/>
    <property type="project" value="TreeGrafter"/>
</dbReference>
<evidence type="ECO:0000259" key="11">
    <source>
        <dbReference type="PROSITE" id="PS50110"/>
    </source>
</evidence>
<keyword evidence="7 9" id="KW-0010">Activator</keyword>
<organism evidence="12 13">
    <name type="scientific">Zhihengliuella flava</name>
    <dbReference type="NCBI Taxonomy" id="1285193"/>
    <lineage>
        <taxon>Bacteria</taxon>
        <taxon>Bacillati</taxon>
        <taxon>Actinomycetota</taxon>
        <taxon>Actinomycetes</taxon>
        <taxon>Micrococcales</taxon>
        <taxon>Micrococcaceae</taxon>
        <taxon>Zhihengliuella</taxon>
    </lineage>
</organism>
<dbReference type="InterPro" id="IPR001789">
    <property type="entry name" value="Sig_transdc_resp-reg_receiver"/>
</dbReference>
<keyword evidence="3 10" id="KW-0597">Phosphoprotein</keyword>
<evidence type="ECO:0000256" key="2">
    <source>
        <dbReference type="ARBA" id="ARBA00022490"/>
    </source>
</evidence>
<keyword evidence="8 9" id="KW-0804">Transcription</keyword>
<evidence type="ECO:0000313" key="12">
    <source>
        <dbReference type="EMBL" id="MBG6085124.1"/>
    </source>
</evidence>
<dbReference type="InterPro" id="IPR005471">
    <property type="entry name" value="Tscrpt_reg_IclR_N"/>
</dbReference>
<dbReference type="RefSeq" id="WP_196836344.1">
    <property type="nucleotide sequence ID" value="NZ_JADOTZ010000001.1"/>
</dbReference>
<dbReference type="Gene3D" id="3.40.50.2300">
    <property type="match status" value="1"/>
</dbReference>
<dbReference type="PIRSF" id="PIRSF006171">
    <property type="entry name" value="RR_citrat_malat"/>
    <property type="match status" value="1"/>
</dbReference>
<dbReference type="InterPro" id="IPR036388">
    <property type="entry name" value="WH-like_DNA-bd_sf"/>
</dbReference>
<dbReference type="InterPro" id="IPR051271">
    <property type="entry name" value="2C-system_Tx_regulators"/>
</dbReference>
<feature type="modified residue" description="4-aspartylphosphate" evidence="10">
    <location>
        <position position="57"/>
    </location>
</feature>
<keyword evidence="13" id="KW-1185">Reference proteome</keyword>
<dbReference type="SMART" id="SM00448">
    <property type="entry name" value="REC"/>
    <property type="match status" value="1"/>
</dbReference>
<dbReference type="SUPFAM" id="SSF52172">
    <property type="entry name" value="CheY-like"/>
    <property type="match status" value="1"/>
</dbReference>
<dbReference type="GO" id="GO:0003700">
    <property type="term" value="F:DNA-binding transcription factor activity"/>
    <property type="evidence" value="ECO:0007669"/>
    <property type="project" value="InterPro"/>
</dbReference>
<keyword evidence="4 9" id="KW-0902">Two-component regulatory system</keyword>
<dbReference type="PROSITE" id="PS50110">
    <property type="entry name" value="RESPONSE_REGULATORY"/>
    <property type="match status" value="1"/>
</dbReference>
<dbReference type="EMBL" id="JADOTZ010000001">
    <property type="protein sequence ID" value="MBG6085124.1"/>
    <property type="molecule type" value="Genomic_DNA"/>
</dbReference>
<gene>
    <name evidence="12" type="ORF">IW252_001891</name>
</gene>
<evidence type="ECO:0000256" key="4">
    <source>
        <dbReference type="ARBA" id="ARBA00023012"/>
    </source>
</evidence>
<dbReference type="InterPro" id="IPR011006">
    <property type="entry name" value="CheY-like_superfamily"/>
</dbReference>